<reference evidence="1" key="1">
    <citation type="submission" date="2023-10" db="EMBL/GenBank/DDBJ databases">
        <title>Genome assemblies of two species of porcelain crab, Petrolisthes cinctipes and Petrolisthes manimaculis (Anomura: Porcellanidae).</title>
        <authorList>
            <person name="Angst P."/>
        </authorList>
    </citation>
    <scope>NUCLEOTIDE SEQUENCE</scope>
    <source>
        <strain evidence="1">PB745_01</strain>
        <tissue evidence="1">Gill</tissue>
    </source>
</reference>
<protein>
    <submittedName>
        <fullName evidence="1">Uncharacterized protein</fullName>
    </submittedName>
</protein>
<dbReference type="Proteomes" id="UP001286313">
    <property type="component" value="Unassembled WGS sequence"/>
</dbReference>
<accession>A0AAE1EUP5</accession>
<sequence length="92" mass="10265">MSNLYAGTDLPAASQHVAQGPGELTHILIRPFFYSRWKLASLPQPNLQGRFSNPDSKTKPGRHTEQYFLTTTILPMFDKLESDMAIVKGSNS</sequence>
<evidence type="ECO:0000313" key="1">
    <source>
        <dbReference type="EMBL" id="KAK3861573.1"/>
    </source>
</evidence>
<gene>
    <name evidence="1" type="ORF">Pcinc_032485</name>
</gene>
<comment type="caution">
    <text evidence="1">The sequence shown here is derived from an EMBL/GenBank/DDBJ whole genome shotgun (WGS) entry which is preliminary data.</text>
</comment>
<proteinExistence type="predicted"/>
<name>A0AAE1EUP5_PETCI</name>
<dbReference type="EMBL" id="JAWQEG010004465">
    <property type="protein sequence ID" value="KAK3861573.1"/>
    <property type="molecule type" value="Genomic_DNA"/>
</dbReference>
<evidence type="ECO:0000313" key="2">
    <source>
        <dbReference type="Proteomes" id="UP001286313"/>
    </source>
</evidence>
<organism evidence="1 2">
    <name type="scientific">Petrolisthes cinctipes</name>
    <name type="common">Flat porcelain crab</name>
    <dbReference type="NCBI Taxonomy" id="88211"/>
    <lineage>
        <taxon>Eukaryota</taxon>
        <taxon>Metazoa</taxon>
        <taxon>Ecdysozoa</taxon>
        <taxon>Arthropoda</taxon>
        <taxon>Crustacea</taxon>
        <taxon>Multicrustacea</taxon>
        <taxon>Malacostraca</taxon>
        <taxon>Eumalacostraca</taxon>
        <taxon>Eucarida</taxon>
        <taxon>Decapoda</taxon>
        <taxon>Pleocyemata</taxon>
        <taxon>Anomura</taxon>
        <taxon>Galatheoidea</taxon>
        <taxon>Porcellanidae</taxon>
        <taxon>Petrolisthes</taxon>
    </lineage>
</organism>
<dbReference type="AlphaFoldDB" id="A0AAE1EUP5"/>
<keyword evidence="2" id="KW-1185">Reference proteome</keyword>